<sequence length="310" mass="36185">MAFVWIIILSVGLIQGVFIITSLQTLFPRGSKKTWLYRLLKAFQITPVLFIFASSIWFFFMVILPILVAKPFTSFEGICYALIASYLWLNMVFNYLAAMIISPGYPETRQELEEDTDIDTESLKFCGKCSRVRDRGTHHCSSCDSCVMLMSHHCPFTNNCVGLNNFAYFYLFVLHCSLGLVFAAYCTYAPFMACMLNYRSSFYNPKVCTELGDYAVMFLVVIFVLLFIFVMLCFHTFLLVIDMSMIDFLKLCQKLSLREFLKNILIDRGLRKKKLLLRKLLLYRREKWWKFFIPGFNEIPELLPPDEFLV</sequence>
<dbReference type="EC" id="2.3.1.225" evidence="7"/>
<dbReference type="EMBL" id="CALNXK010000001">
    <property type="protein sequence ID" value="CAH3032629.1"/>
    <property type="molecule type" value="Genomic_DNA"/>
</dbReference>
<evidence type="ECO:0000256" key="4">
    <source>
        <dbReference type="ARBA" id="ARBA00022989"/>
    </source>
</evidence>
<feature type="transmembrane region" description="Helical" evidence="7">
    <location>
        <begin position="6"/>
        <end position="27"/>
    </location>
</feature>
<keyword evidence="3 7" id="KW-0812">Transmembrane</keyword>
<comment type="similarity">
    <text evidence="7">Belongs to the DHHC palmitoyltransferase family.</text>
</comment>
<keyword evidence="5 7" id="KW-0472">Membrane</keyword>
<dbReference type="InterPro" id="IPR039859">
    <property type="entry name" value="PFA4/ZDH16/20/ERF2-like"/>
</dbReference>
<evidence type="ECO:0000256" key="6">
    <source>
        <dbReference type="ARBA" id="ARBA00023315"/>
    </source>
</evidence>
<comment type="caution">
    <text evidence="9">The sequence shown here is derived from an EMBL/GenBank/DDBJ whole genome shotgun (WGS) entry which is preliminary data.</text>
</comment>
<dbReference type="InterPro" id="IPR001594">
    <property type="entry name" value="Palmitoyltrfase_DHHC"/>
</dbReference>
<comment type="domain">
    <text evidence="7">The DHHC domain is required for palmitoyltransferase activity.</text>
</comment>
<evidence type="ECO:0000256" key="2">
    <source>
        <dbReference type="ARBA" id="ARBA00022679"/>
    </source>
</evidence>
<evidence type="ECO:0000313" key="9">
    <source>
        <dbReference type="EMBL" id="CAH3032629.1"/>
    </source>
</evidence>
<accession>A0ABN8MNV5</accession>
<evidence type="ECO:0000256" key="1">
    <source>
        <dbReference type="ARBA" id="ARBA00004141"/>
    </source>
</evidence>
<proteinExistence type="inferred from homology"/>
<name>A0ABN8MNV5_9CNID</name>
<evidence type="ECO:0000256" key="7">
    <source>
        <dbReference type="RuleBase" id="RU079119"/>
    </source>
</evidence>
<organism evidence="9 10">
    <name type="scientific">Porites lobata</name>
    <dbReference type="NCBI Taxonomy" id="104759"/>
    <lineage>
        <taxon>Eukaryota</taxon>
        <taxon>Metazoa</taxon>
        <taxon>Cnidaria</taxon>
        <taxon>Anthozoa</taxon>
        <taxon>Hexacorallia</taxon>
        <taxon>Scleractinia</taxon>
        <taxon>Fungiina</taxon>
        <taxon>Poritidae</taxon>
        <taxon>Porites</taxon>
    </lineage>
</organism>
<protein>
    <recommendedName>
        <fullName evidence="7">Palmitoyltransferase</fullName>
        <ecNumber evidence="7">2.3.1.225</ecNumber>
    </recommendedName>
</protein>
<keyword evidence="2 7" id="KW-0808">Transferase</keyword>
<feature type="domain" description="Palmitoyltransferase DHHC" evidence="8">
    <location>
        <begin position="121"/>
        <end position="250"/>
    </location>
</feature>
<comment type="catalytic activity">
    <reaction evidence="7">
        <text>L-cysteinyl-[protein] + hexadecanoyl-CoA = S-hexadecanoyl-L-cysteinyl-[protein] + CoA</text>
        <dbReference type="Rhea" id="RHEA:36683"/>
        <dbReference type="Rhea" id="RHEA-COMP:10131"/>
        <dbReference type="Rhea" id="RHEA-COMP:11032"/>
        <dbReference type="ChEBI" id="CHEBI:29950"/>
        <dbReference type="ChEBI" id="CHEBI:57287"/>
        <dbReference type="ChEBI" id="CHEBI:57379"/>
        <dbReference type="ChEBI" id="CHEBI:74151"/>
        <dbReference type="EC" id="2.3.1.225"/>
    </reaction>
</comment>
<comment type="subcellular location">
    <subcellularLocation>
        <location evidence="1">Membrane</location>
        <topology evidence="1">Multi-pass membrane protein</topology>
    </subcellularLocation>
</comment>
<dbReference type="Pfam" id="PF01529">
    <property type="entry name" value="DHHC"/>
    <property type="match status" value="1"/>
</dbReference>
<evidence type="ECO:0000313" key="10">
    <source>
        <dbReference type="Proteomes" id="UP001159405"/>
    </source>
</evidence>
<feature type="transmembrane region" description="Helical" evidence="7">
    <location>
        <begin position="168"/>
        <end position="191"/>
    </location>
</feature>
<feature type="transmembrane region" description="Helical" evidence="7">
    <location>
        <begin position="80"/>
        <end position="101"/>
    </location>
</feature>
<dbReference type="PROSITE" id="PS50216">
    <property type="entry name" value="DHHC"/>
    <property type="match status" value="1"/>
</dbReference>
<keyword evidence="6 7" id="KW-0012">Acyltransferase</keyword>
<reference evidence="9 10" key="1">
    <citation type="submission" date="2022-05" db="EMBL/GenBank/DDBJ databases">
        <authorList>
            <consortium name="Genoscope - CEA"/>
            <person name="William W."/>
        </authorList>
    </citation>
    <scope>NUCLEOTIDE SEQUENCE [LARGE SCALE GENOMIC DNA]</scope>
</reference>
<evidence type="ECO:0000259" key="8">
    <source>
        <dbReference type="Pfam" id="PF01529"/>
    </source>
</evidence>
<keyword evidence="10" id="KW-1185">Reference proteome</keyword>
<evidence type="ECO:0000256" key="5">
    <source>
        <dbReference type="ARBA" id="ARBA00023136"/>
    </source>
</evidence>
<gene>
    <name evidence="9" type="ORF">PLOB_00000111</name>
</gene>
<dbReference type="PANTHER" id="PTHR12246">
    <property type="entry name" value="PALMITOYLTRANSFERASE ZDHHC16"/>
    <property type="match status" value="1"/>
</dbReference>
<feature type="transmembrane region" description="Helical" evidence="7">
    <location>
        <begin position="48"/>
        <end position="68"/>
    </location>
</feature>
<keyword evidence="4 7" id="KW-1133">Transmembrane helix</keyword>
<dbReference type="Proteomes" id="UP001159405">
    <property type="component" value="Unassembled WGS sequence"/>
</dbReference>
<evidence type="ECO:0000256" key="3">
    <source>
        <dbReference type="ARBA" id="ARBA00022692"/>
    </source>
</evidence>
<feature type="transmembrane region" description="Helical" evidence="7">
    <location>
        <begin position="211"/>
        <end position="241"/>
    </location>
</feature>